<sequence length="371" mass="42140">MADALSLSMGGRVASIYKQNTKRRRYTTVVNEIEGKRLGFIKKQIEYDRVIESNKLSRVNNKLINANDEMKAFQIALLRRIAAVRDQSKLVAGTRPLKNLGRYGGASVDYIKAESEKYKRIRDPVKIRMMKAKILLNQGKKDGRIKEFEPGNVGDMAEDILKLYKAENTTMPDLTQANEVGVFDEVKDREELRSGNDSRSASDSAKDCSQANSRADTKRSSLPFNKPKRLVLPPLQVQRSLKPNDNYYRKISADYRRRQRMAAMQTSLPIHKRLAVLEDIAEEGGKGTKDASHWSTGVYPVTTLSKQTHSLDLNNGKRAPPRGRYFEWDYSKSVRPVKVGKQLNENQKFWRPQESVPKPSKNVVLPSIKGN</sequence>
<feature type="compositionally biased region" description="Polar residues" evidence="1">
    <location>
        <begin position="197"/>
        <end position="214"/>
    </location>
</feature>
<feature type="region of interest" description="Disordered" evidence="1">
    <location>
        <begin position="350"/>
        <end position="371"/>
    </location>
</feature>
<keyword evidence="3" id="KW-1185">Reference proteome</keyword>
<feature type="compositionally biased region" description="Basic and acidic residues" evidence="1">
    <location>
        <begin position="185"/>
        <end position="196"/>
    </location>
</feature>
<dbReference type="EMBL" id="CAWYQH010000119">
    <property type="protein sequence ID" value="CAK8690934.1"/>
    <property type="molecule type" value="Genomic_DNA"/>
</dbReference>
<evidence type="ECO:0000313" key="3">
    <source>
        <dbReference type="Proteomes" id="UP001642483"/>
    </source>
</evidence>
<feature type="region of interest" description="Disordered" evidence="1">
    <location>
        <begin position="185"/>
        <end position="227"/>
    </location>
</feature>
<gene>
    <name evidence="2" type="ORF">CVLEPA_LOCUS23479</name>
</gene>
<evidence type="ECO:0000313" key="2">
    <source>
        <dbReference type="EMBL" id="CAK8690934.1"/>
    </source>
</evidence>
<evidence type="ECO:0000256" key="1">
    <source>
        <dbReference type="SAM" id="MobiDB-lite"/>
    </source>
</evidence>
<organism evidence="2 3">
    <name type="scientific">Clavelina lepadiformis</name>
    <name type="common">Light-bulb sea squirt</name>
    <name type="synonym">Ascidia lepadiformis</name>
    <dbReference type="NCBI Taxonomy" id="159417"/>
    <lineage>
        <taxon>Eukaryota</taxon>
        <taxon>Metazoa</taxon>
        <taxon>Chordata</taxon>
        <taxon>Tunicata</taxon>
        <taxon>Ascidiacea</taxon>
        <taxon>Aplousobranchia</taxon>
        <taxon>Clavelinidae</taxon>
        <taxon>Clavelina</taxon>
    </lineage>
</organism>
<name>A0ABP0GJC8_CLALP</name>
<protein>
    <submittedName>
        <fullName evidence="2">Uncharacterized protein</fullName>
    </submittedName>
</protein>
<reference evidence="2 3" key="1">
    <citation type="submission" date="2024-02" db="EMBL/GenBank/DDBJ databases">
        <authorList>
            <person name="Daric V."/>
            <person name="Darras S."/>
        </authorList>
    </citation>
    <scope>NUCLEOTIDE SEQUENCE [LARGE SCALE GENOMIC DNA]</scope>
</reference>
<accession>A0ABP0GJC8</accession>
<proteinExistence type="predicted"/>
<comment type="caution">
    <text evidence="2">The sequence shown here is derived from an EMBL/GenBank/DDBJ whole genome shotgun (WGS) entry which is preliminary data.</text>
</comment>
<dbReference type="Proteomes" id="UP001642483">
    <property type="component" value="Unassembled WGS sequence"/>
</dbReference>